<organism evidence="1 2">
    <name type="scientific">Trichonephila inaurata madagascariensis</name>
    <dbReference type="NCBI Taxonomy" id="2747483"/>
    <lineage>
        <taxon>Eukaryota</taxon>
        <taxon>Metazoa</taxon>
        <taxon>Ecdysozoa</taxon>
        <taxon>Arthropoda</taxon>
        <taxon>Chelicerata</taxon>
        <taxon>Arachnida</taxon>
        <taxon>Araneae</taxon>
        <taxon>Araneomorphae</taxon>
        <taxon>Entelegynae</taxon>
        <taxon>Araneoidea</taxon>
        <taxon>Nephilidae</taxon>
        <taxon>Trichonephila</taxon>
        <taxon>Trichonephila inaurata</taxon>
    </lineage>
</organism>
<dbReference type="EMBL" id="BMAV01011489">
    <property type="protein sequence ID" value="GFY57405.1"/>
    <property type="molecule type" value="Genomic_DNA"/>
</dbReference>
<evidence type="ECO:0000313" key="2">
    <source>
        <dbReference type="Proteomes" id="UP000886998"/>
    </source>
</evidence>
<protein>
    <submittedName>
        <fullName evidence="1">Uncharacterized protein</fullName>
    </submittedName>
</protein>
<reference evidence="1" key="1">
    <citation type="submission" date="2020-08" db="EMBL/GenBank/DDBJ databases">
        <title>Multicomponent nature underlies the extraordinary mechanical properties of spider dragline silk.</title>
        <authorList>
            <person name="Kono N."/>
            <person name="Nakamura H."/>
            <person name="Mori M."/>
            <person name="Yoshida Y."/>
            <person name="Ohtoshi R."/>
            <person name="Malay A.D."/>
            <person name="Moran D.A.P."/>
            <person name="Tomita M."/>
            <person name="Numata K."/>
            <person name="Arakawa K."/>
        </authorList>
    </citation>
    <scope>NUCLEOTIDE SEQUENCE</scope>
</reference>
<dbReference type="Proteomes" id="UP000886998">
    <property type="component" value="Unassembled WGS sequence"/>
</dbReference>
<sequence>MTRNFRRNRRKRFVSLSTSSKEIPLDTSDDSFDEDNNDDFCAVYKEYFYSKKGPKRDWNQCIECNKWLREDCNDNHLH</sequence>
<dbReference type="AlphaFoldDB" id="A0A8X7C6A1"/>
<accession>A0A8X7C6A1</accession>
<evidence type="ECO:0000313" key="1">
    <source>
        <dbReference type="EMBL" id="GFY57405.1"/>
    </source>
</evidence>
<proteinExistence type="predicted"/>
<name>A0A8X7C6A1_9ARAC</name>
<keyword evidence="2" id="KW-1185">Reference proteome</keyword>
<comment type="caution">
    <text evidence="1">The sequence shown here is derived from an EMBL/GenBank/DDBJ whole genome shotgun (WGS) entry which is preliminary data.</text>
</comment>
<gene>
    <name evidence="1" type="ORF">TNIN_4911</name>
</gene>